<dbReference type="AlphaFoldDB" id="A0A6A6PNV5"/>
<evidence type="ECO:0000313" key="9">
    <source>
        <dbReference type="Proteomes" id="UP000799767"/>
    </source>
</evidence>
<dbReference type="PROSITE" id="PS50850">
    <property type="entry name" value="MFS"/>
    <property type="match status" value="1"/>
</dbReference>
<reference evidence="8" key="1">
    <citation type="journal article" date="2020" name="Stud. Mycol.">
        <title>101 Dothideomycetes genomes: a test case for predicting lifestyles and emergence of pathogens.</title>
        <authorList>
            <person name="Haridas S."/>
            <person name="Albert R."/>
            <person name="Binder M."/>
            <person name="Bloem J."/>
            <person name="Labutti K."/>
            <person name="Salamov A."/>
            <person name="Andreopoulos B."/>
            <person name="Baker S."/>
            <person name="Barry K."/>
            <person name="Bills G."/>
            <person name="Bluhm B."/>
            <person name="Cannon C."/>
            <person name="Castanera R."/>
            <person name="Culley D."/>
            <person name="Daum C."/>
            <person name="Ezra D."/>
            <person name="Gonzalez J."/>
            <person name="Henrissat B."/>
            <person name="Kuo A."/>
            <person name="Liang C."/>
            <person name="Lipzen A."/>
            <person name="Lutzoni F."/>
            <person name="Magnuson J."/>
            <person name="Mondo S."/>
            <person name="Nolan M."/>
            <person name="Ohm R."/>
            <person name="Pangilinan J."/>
            <person name="Park H.-J."/>
            <person name="Ramirez L."/>
            <person name="Alfaro M."/>
            <person name="Sun H."/>
            <person name="Tritt A."/>
            <person name="Yoshinaga Y."/>
            <person name="Zwiers L.-H."/>
            <person name="Turgeon B."/>
            <person name="Goodwin S."/>
            <person name="Spatafora J."/>
            <person name="Crous P."/>
            <person name="Grigoriev I."/>
        </authorList>
    </citation>
    <scope>NUCLEOTIDE SEQUENCE</scope>
    <source>
        <strain evidence="8">CBS 113389</strain>
    </source>
</reference>
<feature type="transmembrane region" description="Helical" evidence="6">
    <location>
        <begin position="160"/>
        <end position="180"/>
    </location>
</feature>
<feature type="transmembrane region" description="Helical" evidence="6">
    <location>
        <begin position="439"/>
        <end position="461"/>
    </location>
</feature>
<feature type="transmembrane region" description="Helical" evidence="6">
    <location>
        <begin position="131"/>
        <end position="148"/>
    </location>
</feature>
<dbReference type="EMBL" id="MU001639">
    <property type="protein sequence ID" value="KAF2480947.1"/>
    <property type="molecule type" value="Genomic_DNA"/>
</dbReference>
<proteinExistence type="predicted"/>
<dbReference type="SUPFAM" id="SSF103473">
    <property type="entry name" value="MFS general substrate transporter"/>
    <property type="match status" value="1"/>
</dbReference>
<feature type="transmembrane region" description="Helical" evidence="6">
    <location>
        <begin position="372"/>
        <end position="394"/>
    </location>
</feature>
<evidence type="ECO:0000256" key="5">
    <source>
        <dbReference type="SAM" id="MobiDB-lite"/>
    </source>
</evidence>
<dbReference type="OrthoDB" id="5403280at2759"/>
<feature type="region of interest" description="Disordered" evidence="5">
    <location>
        <begin position="1"/>
        <end position="24"/>
    </location>
</feature>
<dbReference type="InterPro" id="IPR036259">
    <property type="entry name" value="MFS_trans_sf"/>
</dbReference>
<keyword evidence="9" id="KW-1185">Reference proteome</keyword>
<dbReference type="Gene3D" id="1.20.1250.20">
    <property type="entry name" value="MFS general substrate transporter like domains"/>
    <property type="match status" value="1"/>
</dbReference>
<name>A0A6A6PNV5_9PEZI</name>
<feature type="transmembrane region" description="Helical" evidence="6">
    <location>
        <begin position="258"/>
        <end position="285"/>
    </location>
</feature>
<dbReference type="GO" id="GO:0022857">
    <property type="term" value="F:transmembrane transporter activity"/>
    <property type="evidence" value="ECO:0007669"/>
    <property type="project" value="InterPro"/>
</dbReference>
<keyword evidence="3 6" id="KW-1133">Transmembrane helix</keyword>
<evidence type="ECO:0000259" key="7">
    <source>
        <dbReference type="PROSITE" id="PS50850"/>
    </source>
</evidence>
<feature type="transmembrane region" description="Helical" evidence="6">
    <location>
        <begin position="192"/>
        <end position="212"/>
    </location>
</feature>
<evidence type="ECO:0000256" key="1">
    <source>
        <dbReference type="ARBA" id="ARBA00004141"/>
    </source>
</evidence>
<feature type="transmembrane region" description="Helical" evidence="6">
    <location>
        <begin position="31"/>
        <end position="53"/>
    </location>
</feature>
<gene>
    <name evidence="8" type="ORF">BDY17DRAFT_302690</name>
</gene>
<feature type="transmembrane region" description="Helical" evidence="6">
    <location>
        <begin position="101"/>
        <end position="119"/>
    </location>
</feature>
<dbReference type="Proteomes" id="UP000799767">
    <property type="component" value="Unassembled WGS sequence"/>
</dbReference>
<dbReference type="RefSeq" id="XP_033587517.1">
    <property type="nucleotide sequence ID" value="XM_033734446.1"/>
</dbReference>
<comment type="subcellular location">
    <subcellularLocation>
        <location evidence="1">Membrane</location>
        <topology evidence="1">Multi-pass membrane protein</topology>
    </subcellularLocation>
</comment>
<sequence>MARSRNARPSGRDDEGDSALSPTKWTPRRKWTTACTALAATFLVTLNGTSITAASSQIDAAFRISDAPFPNSYWLVTSWSAGGALGIIVLLPLMEDLGVRTGFLVFYAIFLLTIVPQAVAQNFATLVVTRFFSGGCAALLANTISSMIPDMWATDEERNLPISLYILMYLLGSTIGPPIFAGALEYLDSWRWIFYIQLVIYGSLLPLLYFLLEETRIKVLIRHRNRHQASAGPGNPRTLGKRASSILQRVWRSATRPLFLVCTEPVLFAITLWSAFSFGTVFFLTQSVAQVYHNVYGWSEGSTNYTLIAVSIGEIVGWLATLYGGRLFRRNEKRESGPVPEARLYIAIPASVIGIVGGMFIYAWAARASISWVAPTIGLGLVGFGIQVVVFTGTEYITDLYSASSYVGSAISAVAAGESIVAGFLPLSTERLYTDLHPYWAGTLLGMIALLLSLAPVLFVWRGKWFRERSPFMLAGGAT</sequence>
<evidence type="ECO:0000256" key="3">
    <source>
        <dbReference type="ARBA" id="ARBA00022989"/>
    </source>
</evidence>
<feature type="transmembrane region" description="Helical" evidence="6">
    <location>
        <begin position="305"/>
        <end position="323"/>
    </location>
</feature>
<evidence type="ECO:0000313" key="8">
    <source>
        <dbReference type="EMBL" id="KAF2480947.1"/>
    </source>
</evidence>
<dbReference type="PANTHER" id="PTHR23502">
    <property type="entry name" value="MAJOR FACILITATOR SUPERFAMILY"/>
    <property type="match status" value="1"/>
</dbReference>
<feature type="transmembrane region" description="Helical" evidence="6">
    <location>
        <begin position="73"/>
        <end position="94"/>
    </location>
</feature>
<protein>
    <submittedName>
        <fullName evidence="8">Major facilitator superfamily domain-containing protein</fullName>
    </submittedName>
</protein>
<evidence type="ECO:0000256" key="6">
    <source>
        <dbReference type="SAM" id="Phobius"/>
    </source>
</evidence>
<organism evidence="8 9">
    <name type="scientific">Neohortaea acidophila</name>
    <dbReference type="NCBI Taxonomy" id="245834"/>
    <lineage>
        <taxon>Eukaryota</taxon>
        <taxon>Fungi</taxon>
        <taxon>Dikarya</taxon>
        <taxon>Ascomycota</taxon>
        <taxon>Pezizomycotina</taxon>
        <taxon>Dothideomycetes</taxon>
        <taxon>Dothideomycetidae</taxon>
        <taxon>Mycosphaerellales</taxon>
        <taxon>Teratosphaeriaceae</taxon>
        <taxon>Neohortaea</taxon>
    </lineage>
</organism>
<dbReference type="GO" id="GO:0005886">
    <property type="term" value="C:plasma membrane"/>
    <property type="evidence" value="ECO:0007669"/>
    <property type="project" value="TreeGrafter"/>
</dbReference>
<feature type="transmembrane region" description="Helical" evidence="6">
    <location>
        <begin position="344"/>
        <end position="366"/>
    </location>
</feature>
<keyword evidence="4 6" id="KW-0472">Membrane</keyword>
<feature type="transmembrane region" description="Helical" evidence="6">
    <location>
        <begin position="406"/>
        <end position="427"/>
    </location>
</feature>
<feature type="domain" description="Major facilitator superfamily (MFS) profile" evidence="7">
    <location>
        <begin position="33"/>
        <end position="464"/>
    </location>
</feature>
<dbReference type="InterPro" id="IPR020846">
    <property type="entry name" value="MFS_dom"/>
</dbReference>
<dbReference type="Pfam" id="PF07690">
    <property type="entry name" value="MFS_1"/>
    <property type="match status" value="1"/>
</dbReference>
<evidence type="ECO:0000256" key="4">
    <source>
        <dbReference type="ARBA" id="ARBA00023136"/>
    </source>
</evidence>
<dbReference type="GeneID" id="54475448"/>
<dbReference type="PANTHER" id="PTHR23502:SF52">
    <property type="entry name" value="MULTIDRUG TRANSPORTER, PUTATIVE (AFU_ORTHOLOGUE AFUA_2G17730)-RELATED"/>
    <property type="match status" value="1"/>
</dbReference>
<keyword evidence="2 6" id="KW-0812">Transmembrane</keyword>
<evidence type="ECO:0000256" key="2">
    <source>
        <dbReference type="ARBA" id="ARBA00022692"/>
    </source>
</evidence>
<dbReference type="InterPro" id="IPR011701">
    <property type="entry name" value="MFS"/>
</dbReference>
<accession>A0A6A6PNV5</accession>